<keyword evidence="3" id="KW-0804">Transcription</keyword>
<organism evidence="8 9">
    <name type="scientific">Chryseobacterium limigenitum</name>
    <dbReference type="NCBI Taxonomy" id="1612149"/>
    <lineage>
        <taxon>Bacteria</taxon>
        <taxon>Pseudomonadati</taxon>
        <taxon>Bacteroidota</taxon>
        <taxon>Flavobacteriia</taxon>
        <taxon>Flavobacteriales</taxon>
        <taxon>Weeksellaceae</taxon>
        <taxon>Chryseobacterium group</taxon>
        <taxon>Chryseobacterium</taxon>
    </lineage>
</organism>
<reference evidence="9" key="1">
    <citation type="submission" date="2016-10" db="EMBL/GenBank/DDBJ databases">
        <authorList>
            <person name="Varghese N."/>
            <person name="Submissions S."/>
        </authorList>
    </citation>
    <scope>NUCLEOTIDE SEQUENCE [LARGE SCALE GENOMIC DNA]</scope>
    <source>
        <strain evidence="9">SUR2</strain>
    </source>
</reference>
<keyword evidence="6" id="KW-0732">Signal</keyword>
<evidence type="ECO:0000256" key="5">
    <source>
        <dbReference type="SAM" id="Phobius"/>
    </source>
</evidence>
<evidence type="ECO:0000313" key="8">
    <source>
        <dbReference type="EMBL" id="SFZ97013.1"/>
    </source>
</evidence>
<keyword evidence="4" id="KW-0802">TPR repeat</keyword>
<proteinExistence type="predicted"/>
<name>A0A1K2IX68_9FLAO</name>
<dbReference type="Gene3D" id="1.10.10.60">
    <property type="entry name" value="Homeodomain-like"/>
    <property type="match status" value="2"/>
</dbReference>
<evidence type="ECO:0000256" key="1">
    <source>
        <dbReference type="ARBA" id="ARBA00023015"/>
    </source>
</evidence>
<dbReference type="Proteomes" id="UP000182034">
    <property type="component" value="Unassembled WGS sequence"/>
</dbReference>
<sequence>MMLTKKSIHLLFSLFFGLHCAQVGNRTITKENIDSEIQNAKLLATINPKRSIPVVTKIYQDSKKQGYKKGMLECDNILMAKFYDAGDFKKVVEISKEAEILAKEANDNVILSNTYRLKGSSYTELGFNNECLKEFKKALEIAEKIDSKNDKNYQKSMIYNGLASYSAHINAPIDSVVHYQKKCLESALLLEENKDFINKKYFIITLCYINLGKTSVALQQAKDAELYFSRALEISENKKYIIGKDLKVTVPNEFAWLYYDQKKYDKAKSFAEKAEKIEKGAGLPYIRRDIYEVYFKSCVELGEKEVSKKYMNLYTKLNDSLVNAEKKSINTPVKHIIDEKEEVYTNDIQKIIVTASGIIIALLLAGWFFWKQNQSKLHERDKTIIENLKNEEKASQIEPDLVEIEDKSPENTITISEDTTISLLNKLSKFEKSEKFLKNDISLSSLSTSLNTNPRYLSEIIKQHKGKNFNNYLHGLRIHYITNKLYETPVFREYKISYLAEYCGFSSREVFAVIFKKETGVTPSYFINQLKKDDPKQDLI</sequence>
<feature type="transmembrane region" description="Helical" evidence="5">
    <location>
        <begin position="351"/>
        <end position="370"/>
    </location>
</feature>
<evidence type="ECO:0000256" key="6">
    <source>
        <dbReference type="SAM" id="SignalP"/>
    </source>
</evidence>
<dbReference type="PANTHER" id="PTHR43280:SF2">
    <property type="entry name" value="HTH-TYPE TRANSCRIPTIONAL REGULATOR EXSA"/>
    <property type="match status" value="1"/>
</dbReference>
<keyword evidence="1" id="KW-0805">Transcription regulation</keyword>
<accession>A0A1K2IX68</accession>
<dbReference type="AlphaFoldDB" id="A0A1K2IX68"/>
<dbReference type="GO" id="GO:0043565">
    <property type="term" value="F:sequence-specific DNA binding"/>
    <property type="evidence" value="ECO:0007669"/>
    <property type="project" value="InterPro"/>
</dbReference>
<dbReference type="STRING" id="1612149.SAMN05216324_1342"/>
<dbReference type="Pfam" id="PF12833">
    <property type="entry name" value="HTH_18"/>
    <property type="match status" value="1"/>
</dbReference>
<dbReference type="SMART" id="SM00342">
    <property type="entry name" value="HTH_ARAC"/>
    <property type="match status" value="1"/>
</dbReference>
<dbReference type="SMART" id="SM00028">
    <property type="entry name" value="TPR"/>
    <property type="match status" value="3"/>
</dbReference>
<evidence type="ECO:0000313" key="9">
    <source>
        <dbReference type="Proteomes" id="UP000182034"/>
    </source>
</evidence>
<feature type="chain" id="PRO_5012543696" evidence="6">
    <location>
        <begin position="22"/>
        <end position="540"/>
    </location>
</feature>
<dbReference type="EMBL" id="FPKW01000034">
    <property type="protein sequence ID" value="SFZ97013.1"/>
    <property type="molecule type" value="Genomic_DNA"/>
</dbReference>
<dbReference type="InterPro" id="IPR011990">
    <property type="entry name" value="TPR-like_helical_dom_sf"/>
</dbReference>
<dbReference type="SUPFAM" id="SSF48452">
    <property type="entry name" value="TPR-like"/>
    <property type="match status" value="1"/>
</dbReference>
<dbReference type="OrthoDB" id="5295174at2"/>
<dbReference type="PROSITE" id="PS01124">
    <property type="entry name" value="HTH_ARAC_FAMILY_2"/>
    <property type="match status" value="1"/>
</dbReference>
<feature type="domain" description="HTH araC/xylS-type" evidence="7">
    <location>
        <begin position="437"/>
        <end position="529"/>
    </location>
</feature>
<dbReference type="GO" id="GO:0003700">
    <property type="term" value="F:DNA-binding transcription factor activity"/>
    <property type="evidence" value="ECO:0007669"/>
    <property type="project" value="InterPro"/>
</dbReference>
<dbReference type="Gene3D" id="1.25.40.10">
    <property type="entry name" value="Tetratricopeptide repeat domain"/>
    <property type="match status" value="2"/>
</dbReference>
<evidence type="ECO:0000256" key="3">
    <source>
        <dbReference type="ARBA" id="ARBA00023163"/>
    </source>
</evidence>
<feature type="signal peptide" evidence="6">
    <location>
        <begin position="1"/>
        <end position="21"/>
    </location>
</feature>
<dbReference type="SUPFAM" id="SSF46689">
    <property type="entry name" value="Homeodomain-like"/>
    <property type="match status" value="1"/>
</dbReference>
<evidence type="ECO:0000259" key="7">
    <source>
        <dbReference type="PROSITE" id="PS01124"/>
    </source>
</evidence>
<keyword evidence="2 8" id="KW-0238">DNA-binding</keyword>
<dbReference type="PANTHER" id="PTHR43280">
    <property type="entry name" value="ARAC-FAMILY TRANSCRIPTIONAL REGULATOR"/>
    <property type="match status" value="1"/>
</dbReference>
<protein>
    <submittedName>
        <fullName evidence="8">AraC-type DNA-binding protein</fullName>
    </submittedName>
</protein>
<feature type="repeat" description="TPR" evidence="4">
    <location>
        <begin position="205"/>
        <end position="238"/>
    </location>
</feature>
<dbReference type="RefSeq" id="WP_083582438.1">
    <property type="nucleotide sequence ID" value="NZ_FPKW01000034.1"/>
</dbReference>
<keyword evidence="9" id="KW-1185">Reference proteome</keyword>
<dbReference type="PROSITE" id="PS50005">
    <property type="entry name" value="TPR"/>
    <property type="match status" value="1"/>
</dbReference>
<dbReference type="InterPro" id="IPR009057">
    <property type="entry name" value="Homeodomain-like_sf"/>
</dbReference>
<evidence type="ECO:0000256" key="4">
    <source>
        <dbReference type="PROSITE-ProRule" id="PRU00339"/>
    </source>
</evidence>
<gene>
    <name evidence="8" type="ORF">SAMN05216324_1342</name>
</gene>
<dbReference type="InterPro" id="IPR018060">
    <property type="entry name" value="HTH_AraC"/>
</dbReference>
<keyword evidence="5" id="KW-1133">Transmembrane helix</keyword>
<keyword evidence="5" id="KW-0472">Membrane</keyword>
<evidence type="ECO:0000256" key="2">
    <source>
        <dbReference type="ARBA" id="ARBA00023125"/>
    </source>
</evidence>
<dbReference type="InterPro" id="IPR019734">
    <property type="entry name" value="TPR_rpt"/>
</dbReference>
<keyword evidence="5" id="KW-0812">Transmembrane</keyword>